<gene>
    <name evidence="4" type="ORF">NCGR_LOCUS39656</name>
</gene>
<dbReference type="SUPFAM" id="SSF53756">
    <property type="entry name" value="UDP-Glycosyltransferase/glycogen phosphorylase"/>
    <property type="match status" value="1"/>
</dbReference>
<keyword evidence="2 3" id="KW-0808">Transferase</keyword>
<proteinExistence type="inferred from homology"/>
<keyword evidence="3" id="KW-0328">Glycosyltransferase</keyword>
<evidence type="ECO:0000313" key="5">
    <source>
        <dbReference type="Proteomes" id="UP000604825"/>
    </source>
</evidence>
<comment type="caution">
    <text evidence="4">The sequence shown here is derived from an EMBL/GenBank/DDBJ whole genome shotgun (WGS) entry which is preliminary data.</text>
</comment>
<dbReference type="PANTHER" id="PTHR48049">
    <property type="entry name" value="GLYCOSYLTRANSFERASE"/>
    <property type="match status" value="1"/>
</dbReference>
<dbReference type="PROSITE" id="PS00375">
    <property type="entry name" value="UDPGT"/>
    <property type="match status" value="1"/>
</dbReference>
<dbReference type="InterPro" id="IPR002213">
    <property type="entry name" value="UDP_glucos_trans"/>
</dbReference>
<evidence type="ECO:0000256" key="3">
    <source>
        <dbReference type="RuleBase" id="RU003718"/>
    </source>
</evidence>
<evidence type="ECO:0000256" key="1">
    <source>
        <dbReference type="ARBA" id="ARBA00009995"/>
    </source>
</evidence>
<keyword evidence="5" id="KW-1185">Reference proteome</keyword>
<dbReference type="GO" id="GO:0035251">
    <property type="term" value="F:UDP-glucosyltransferase activity"/>
    <property type="evidence" value="ECO:0007669"/>
    <property type="project" value="InterPro"/>
</dbReference>
<dbReference type="PANTHER" id="PTHR48049:SF158">
    <property type="entry name" value="OS06G0216100 PROTEIN"/>
    <property type="match status" value="1"/>
</dbReference>
<dbReference type="Proteomes" id="UP000604825">
    <property type="component" value="Unassembled WGS sequence"/>
</dbReference>
<protein>
    <recommendedName>
        <fullName evidence="6">UDP-glycosyltransferases domain-containing protein</fullName>
    </recommendedName>
</protein>
<sequence length="247" mass="27037">MLTYLQLAERLASRGHRVSYVSMPRNLARLPPRRHAVDLVALQLPQVQGLPEGAESTNDVPGDRLEPLWEAFDVLAAPFAEFLSAACADEVNRRLDWVMVDTLHDWAPSVPAAHKVPCAMLQPSAATIAAWACGARDRAQLAAASIFEQLTTVEEPPAGVPRHEWDGERRCSHLWAGQERTHGLGMVTTSWVPQNTILAQGAVGAFLTHCGRNSLTEGLLYGHPLIMLPIFADQGPNARLMAGRKLY</sequence>
<dbReference type="Pfam" id="PF00201">
    <property type="entry name" value="UDPGT"/>
    <property type="match status" value="1"/>
</dbReference>
<dbReference type="InterPro" id="IPR050481">
    <property type="entry name" value="UDP-glycosyltransf_plant"/>
</dbReference>
<evidence type="ECO:0008006" key="6">
    <source>
        <dbReference type="Google" id="ProtNLM"/>
    </source>
</evidence>
<dbReference type="EMBL" id="CAJGYO010000010">
    <property type="protein sequence ID" value="CAD6256139.1"/>
    <property type="molecule type" value="Genomic_DNA"/>
</dbReference>
<accession>A0A811QJ51</accession>
<dbReference type="OrthoDB" id="598955at2759"/>
<dbReference type="AlphaFoldDB" id="A0A811QJ51"/>
<name>A0A811QJ51_9POAL</name>
<evidence type="ECO:0000256" key="2">
    <source>
        <dbReference type="ARBA" id="ARBA00022679"/>
    </source>
</evidence>
<dbReference type="Gene3D" id="3.40.50.2000">
    <property type="entry name" value="Glycogen Phosphorylase B"/>
    <property type="match status" value="2"/>
</dbReference>
<dbReference type="InterPro" id="IPR035595">
    <property type="entry name" value="UDP_glycos_trans_CS"/>
</dbReference>
<evidence type="ECO:0000313" key="4">
    <source>
        <dbReference type="EMBL" id="CAD6256139.1"/>
    </source>
</evidence>
<reference evidence="4" key="1">
    <citation type="submission" date="2020-10" db="EMBL/GenBank/DDBJ databases">
        <authorList>
            <person name="Han B."/>
            <person name="Lu T."/>
            <person name="Zhao Q."/>
            <person name="Huang X."/>
            <person name="Zhao Y."/>
        </authorList>
    </citation>
    <scope>NUCLEOTIDE SEQUENCE</scope>
</reference>
<comment type="similarity">
    <text evidence="1 3">Belongs to the UDP-glycosyltransferase family.</text>
</comment>
<organism evidence="4 5">
    <name type="scientific">Miscanthus lutarioriparius</name>
    <dbReference type="NCBI Taxonomy" id="422564"/>
    <lineage>
        <taxon>Eukaryota</taxon>
        <taxon>Viridiplantae</taxon>
        <taxon>Streptophyta</taxon>
        <taxon>Embryophyta</taxon>
        <taxon>Tracheophyta</taxon>
        <taxon>Spermatophyta</taxon>
        <taxon>Magnoliopsida</taxon>
        <taxon>Liliopsida</taxon>
        <taxon>Poales</taxon>
        <taxon>Poaceae</taxon>
        <taxon>PACMAD clade</taxon>
        <taxon>Panicoideae</taxon>
        <taxon>Andropogonodae</taxon>
        <taxon>Andropogoneae</taxon>
        <taxon>Saccharinae</taxon>
        <taxon>Miscanthus</taxon>
    </lineage>
</organism>